<dbReference type="PANTHER" id="PTHR33799:SF1">
    <property type="entry name" value="PTS SYSTEM MANNOSE-SPECIFIC EIIAB COMPONENT-RELATED"/>
    <property type="match status" value="1"/>
</dbReference>
<keyword evidence="4" id="KW-1185">Reference proteome</keyword>
<evidence type="ECO:0000259" key="2">
    <source>
        <dbReference type="PROSITE" id="PS51096"/>
    </source>
</evidence>
<dbReference type="PROSITE" id="PS51096">
    <property type="entry name" value="PTS_EIIA_TYPE_4"/>
    <property type="match status" value="1"/>
</dbReference>
<dbReference type="SUPFAM" id="SSF53062">
    <property type="entry name" value="PTS system fructose IIA component-like"/>
    <property type="match status" value="1"/>
</dbReference>
<keyword evidence="1" id="KW-0808">Transferase</keyword>
<name>A0ABY8DUP4_9LACO</name>
<dbReference type="EMBL" id="CP120687">
    <property type="protein sequence ID" value="WFB39477.1"/>
    <property type="molecule type" value="Genomic_DNA"/>
</dbReference>
<dbReference type="InterPro" id="IPR004701">
    <property type="entry name" value="PTS_EIIA_man-typ"/>
</dbReference>
<accession>A0ABY8DUP4</accession>
<dbReference type="Pfam" id="PF03610">
    <property type="entry name" value="EIIA-man"/>
    <property type="match status" value="1"/>
</dbReference>
<dbReference type="PANTHER" id="PTHR33799">
    <property type="entry name" value="PTS PERMEASE-RELATED-RELATED"/>
    <property type="match status" value="1"/>
</dbReference>
<feature type="domain" description="PTS EIIA type-4" evidence="2">
    <location>
        <begin position="1"/>
        <end position="122"/>
    </location>
</feature>
<protein>
    <submittedName>
        <fullName evidence="3">PTS N'-diacetylchitobiose transporter subunit IIA</fullName>
    </submittedName>
</protein>
<organism evidence="3 4">
    <name type="scientific">Lacticaseibacillus huelsenbergensis</name>
    <dbReference type="NCBI Taxonomy" id="3035291"/>
    <lineage>
        <taxon>Bacteria</taxon>
        <taxon>Bacillati</taxon>
        <taxon>Bacillota</taxon>
        <taxon>Bacilli</taxon>
        <taxon>Lactobacillales</taxon>
        <taxon>Lactobacillaceae</taxon>
        <taxon>Lacticaseibacillus</taxon>
    </lineage>
</organism>
<sequence length="137" mass="14941">MIILITSHANLADGLVSAFEMIAGHKNYIQALSLNTSGVNEFRRRLLAFLNNAPSPVLILADVKGGTPYNEAYKYYLAHSNKCSLVSGVNLPMLLEIGTNIENCTDLDDVKAKTKAIGQQGIEIAEDIVEDNDDLDF</sequence>
<dbReference type="InterPro" id="IPR036662">
    <property type="entry name" value="PTS_EIIA_man-typ_sf"/>
</dbReference>
<evidence type="ECO:0000313" key="4">
    <source>
        <dbReference type="Proteomes" id="UP001220228"/>
    </source>
</evidence>
<evidence type="ECO:0000313" key="3">
    <source>
        <dbReference type="EMBL" id="WFB39477.1"/>
    </source>
</evidence>
<gene>
    <name evidence="3" type="ORF">LHUE1_000199</name>
</gene>
<evidence type="ECO:0000256" key="1">
    <source>
        <dbReference type="ARBA" id="ARBA00022679"/>
    </source>
</evidence>
<reference evidence="3 4" key="1">
    <citation type="submission" date="2023-03" db="EMBL/GenBank/DDBJ databases">
        <authorList>
            <person name="Ruckert-Reed C."/>
        </authorList>
    </citation>
    <scope>NUCLEOTIDE SEQUENCE [LARGE SCALE GENOMIC DNA]</scope>
    <source>
        <strain evidence="3 4">DSM 115425</strain>
    </source>
</reference>
<proteinExistence type="predicted"/>
<dbReference type="Proteomes" id="UP001220228">
    <property type="component" value="Chromosome"/>
</dbReference>
<dbReference type="Gene3D" id="3.40.50.510">
    <property type="entry name" value="Phosphotransferase system, mannose-type IIA component"/>
    <property type="match status" value="1"/>
</dbReference>
<dbReference type="InterPro" id="IPR051471">
    <property type="entry name" value="Bacterial_PTS_sugar_comp"/>
</dbReference>
<dbReference type="RefSeq" id="WP_049169884.1">
    <property type="nucleotide sequence ID" value="NZ_CP120687.1"/>
</dbReference>